<sequence length="102" mass="11648">MLSCLIYTLLAELIGQLQVSRLLPYQSRAFANKQKTVLGWVQWLMPVIPALWEAETGGSLESKSSRPAWTKISWQFWCTPVVPATQEAEMGGSLEPRRWRLQ</sequence>
<name>A0A2K5IWY3_COLAP</name>
<dbReference type="Ensembl" id="ENSCANT00000043985.1">
    <property type="protein sequence ID" value="ENSCANP00000021011.1"/>
    <property type="gene ID" value="ENSCANG00000033946.1"/>
</dbReference>
<dbReference type="Proteomes" id="UP000233080">
    <property type="component" value="Unassembled WGS sequence"/>
</dbReference>
<protein>
    <submittedName>
        <fullName evidence="2">Uncharacterized protein</fullName>
    </submittedName>
</protein>
<feature type="chain" id="PRO_5014449702" evidence="1">
    <location>
        <begin position="20"/>
        <end position="102"/>
    </location>
</feature>
<dbReference type="AlphaFoldDB" id="A0A2K5IWY3"/>
<reference evidence="2" key="1">
    <citation type="submission" date="2025-08" db="UniProtKB">
        <authorList>
            <consortium name="Ensembl"/>
        </authorList>
    </citation>
    <scope>IDENTIFICATION</scope>
</reference>
<evidence type="ECO:0000256" key="1">
    <source>
        <dbReference type="SAM" id="SignalP"/>
    </source>
</evidence>
<keyword evidence="3" id="KW-1185">Reference proteome</keyword>
<accession>A0A2K5IWY3</accession>
<evidence type="ECO:0000313" key="2">
    <source>
        <dbReference type="Ensembl" id="ENSCANP00000021011.1"/>
    </source>
</evidence>
<feature type="signal peptide" evidence="1">
    <location>
        <begin position="1"/>
        <end position="19"/>
    </location>
</feature>
<keyword evidence="1" id="KW-0732">Signal</keyword>
<evidence type="ECO:0000313" key="3">
    <source>
        <dbReference type="Proteomes" id="UP000233080"/>
    </source>
</evidence>
<reference evidence="2" key="2">
    <citation type="submission" date="2025-09" db="UniProtKB">
        <authorList>
            <consortium name="Ensembl"/>
        </authorList>
    </citation>
    <scope>IDENTIFICATION</scope>
</reference>
<dbReference type="OMA" id="NTSQAWW"/>
<proteinExistence type="predicted"/>
<organism evidence="2 3">
    <name type="scientific">Colobus angolensis palliatus</name>
    <name type="common">Peters' Angolan colobus</name>
    <dbReference type="NCBI Taxonomy" id="336983"/>
    <lineage>
        <taxon>Eukaryota</taxon>
        <taxon>Metazoa</taxon>
        <taxon>Chordata</taxon>
        <taxon>Craniata</taxon>
        <taxon>Vertebrata</taxon>
        <taxon>Euteleostomi</taxon>
        <taxon>Mammalia</taxon>
        <taxon>Eutheria</taxon>
        <taxon>Euarchontoglires</taxon>
        <taxon>Primates</taxon>
        <taxon>Haplorrhini</taxon>
        <taxon>Catarrhini</taxon>
        <taxon>Cercopithecidae</taxon>
        <taxon>Colobinae</taxon>
        <taxon>Colobus</taxon>
    </lineage>
</organism>